<reference evidence="5 6" key="1">
    <citation type="submission" date="2021-05" db="EMBL/GenBank/DDBJ databases">
        <title>A Polyphasic approach of four new species of the genus Ohtaekwangia: Ohtaekwangia histidinii sp. nov., Ohtaekwangia cretensis sp. nov., Ohtaekwangia indiensis sp. nov., Ohtaekwangia reichenbachii sp. nov. from diverse environment.</title>
        <authorList>
            <person name="Octaviana S."/>
        </authorList>
    </citation>
    <scope>NUCLEOTIDE SEQUENCE [LARGE SCALE GENOMIC DNA]</scope>
    <source>
        <strain evidence="5 6">PWU4</strain>
    </source>
</reference>
<dbReference type="RefSeq" id="WP_254167045.1">
    <property type="nucleotide sequence ID" value="NZ_JAHESF010000023.1"/>
</dbReference>
<organism evidence="5 6">
    <name type="scientific">Chryseosolibacter histidini</name>
    <dbReference type="NCBI Taxonomy" id="2782349"/>
    <lineage>
        <taxon>Bacteria</taxon>
        <taxon>Pseudomonadati</taxon>
        <taxon>Bacteroidota</taxon>
        <taxon>Cytophagia</taxon>
        <taxon>Cytophagales</taxon>
        <taxon>Chryseotaleaceae</taxon>
        <taxon>Chryseosolibacter</taxon>
    </lineage>
</organism>
<dbReference type="PROSITE" id="PS51118">
    <property type="entry name" value="HTH_HXLR"/>
    <property type="match status" value="1"/>
</dbReference>
<dbReference type="Pfam" id="PF01638">
    <property type="entry name" value="HxlR"/>
    <property type="match status" value="1"/>
</dbReference>
<dbReference type="EMBL" id="JAHESF010000023">
    <property type="protein sequence ID" value="MBT1699251.1"/>
    <property type="molecule type" value="Genomic_DNA"/>
</dbReference>
<dbReference type="InterPro" id="IPR002577">
    <property type="entry name" value="HTH_HxlR"/>
</dbReference>
<keyword evidence="2" id="KW-0238">DNA-binding</keyword>
<feature type="domain" description="HTH hxlR-type" evidence="4">
    <location>
        <begin position="11"/>
        <end position="110"/>
    </location>
</feature>
<evidence type="ECO:0000256" key="3">
    <source>
        <dbReference type="ARBA" id="ARBA00023163"/>
    </source>
</evidence>
<protein>
    <submittedName>
        <fullName evidence="5">Helix-turn-helix transcriptional regulator</fullName>
    </submittedName>
</protein>
<dbReference type="AlphaFoldDB" id="A0AAP2DMY6"/>
<evidence type="ECO:0000313" key="6">
    <source>
        <dbReference type="Proteomes" id="UP001319200"/>
    </source>
</evidence>
<dbReference type="InterPro" id="IPR036390">
    <property type="entry name" value="WH_DNA-bd_sf"/>
</dbReference>
<dbReference type="GO" id="GO:0003677">
    <property type="term" value="F:DNA binding"/>
    <property type="evidence" value="ECO:0007669"/>
    <property type="project" value="UniProtKB-KW"/>
</dbReference>
<dbReference type="SUPFAM" id="SSF46785">
    <property type="entry name" value="Winged helix' DNA-binding domain"/>
    <property type="match status" value="1"/>
</dbReference>
<keyword evidence="1" id="KW-0805">Transcription regulation</keyword>
<keyword evidence="6" id="KW-1185">Reference proteome</keyword>
<gene>
    <name evidence="5" type="ORF">KK083_20305</name>
</gene>
<keyword evidence="3" id="KW-0804">Transcription</keyword>
<dbReference type="Proteomes" id="UP001319200">
    <property type="component" value="Unassembled WGS sequence"/>
</dbReference>
<accession>A0AAP2DMY6</accession>
<proteinExistence type="predicted"/>
<dbReference type="PANTHER" id="PTHR33204:SF29">
    <property type="entry name" value="TRANSCRIPTIONAL REGULATOR"/>
    <property type="match status" value="1"/>
</dbReference>
<name>A0AAP2DMY6_9BACT</name>
<comment type="caution">
    <text evidence="5">The sequence shown here is derived from an EMBL/GenBank/DDBJ whole genome shotgun (WGS) entry which is preliminary data.</text>
</comment>
<dbReference type="Gene3D" id="1.10.10.10">
    <property type="entry name" value="Winged helix-like DNA-binding domain superfamily/Winged helix DNA-binding domain"/>
    <property type="match status" value="1"/>
</dbReference>
<evidence type="ECO:0000313" key="5">
    <source>
        <dbReference type="EMBL" id="MBT1699251.1"/>
    </source>
</evidence>
<dbReference type="InterPro" id="IPR036388">
    <property type="entry name" value="WH-like_DNA-bd_sf"/>
</dbReference>
<evidence type="ECO:0000256" key="2">
    <source>
        <dbReference type="ARBA" id="ARBA00023125"/>
    </source>
</evidence>
<evidence type="ECO:0000259" key="4">
    <source>
        <dbReference type="PROSITE" id="PS51118"/>
    </source>
</evidence>
<dbReference type="PANTHER" id="PTHR33204">
    <property type="entry name" value="TRANSCRIPTIONAL REGULATOR, MARR FAMILY"/>
    <property type="match status" value="1"/>
</dbReference>
<evidence type="ECO:0000256" key="1">
    <source>
        <dbReference type="ARBA" id="ARBA00023015"/>
    </source>
</evidence>
<sequence length="130" mass="15372">MEYRTYDASVCVMTKIFAMIGGKWKPIILYLIKNDINRFGLLKRSMPKISKKILTEQLRELEQDKLITREVISATYPQVIEYRLTESGTSLRVLIDQMLDWGVNHFRNEYTEEMMREFQNKKSVLEVSVS</sequence>